<protein>
    <submittedName>
        <fullName evidence="1">HAD family phosphatase</fullName>
    </submittedName>
</protein>
<dbReference type="EMBL" id="SCFR01000008">
    <property type="protein sequence ID" value="TFF66643.1"/>
    <property type="molecule type" value="Genomic_DNA"/>
</dbReference>
<dbReference type="SFLD" id="SFLDS00003">
    <property type="entry name" value="Haloacid_Dehalogenase"/>
    <property type="match status" value="1"/>
</dbReference>
<dbReference type="CDD" id="cd07516">
    <property type="entry name" value="HAD_Pase"/>
    <property type="match status" value="1"/>
</dbReference>
<dbReference type="GO" id="GO:0000287">
    <property type="term" value="F:magnesium ion binding"/>
    <property type="evidence" value="ECO:0007669"/>
    <property type="project" value="TreeGrafter"/>
</dbReference>
<sequence>MYNKKLQELKLRKLIALDLDGTLLNWRKKITKRTIDALEKAQQQGHVVMIATGRPFESSLKHAVTVKVDKYGGFISNFNGGLITNIKTNEIISDTKFEINLLKEIIEFIDELCVDYSILHDKNLYTNYHSKWLFRIYRKAIGQNVIKDDRHFDKINFSVNKILLNDSMKNLKITRKLIEEKFKGKLEISFSSPVSIEITPANTSKGRSVLKVAEKLGIPREDTIAFGNYGNDISMITLCGTGVAMKNSSKELINVADYVTDTNNRDGIAKYLEKYVLK</sequence>
<keyword evidence="2" id="KW-1185">Reference proteome</keyword>
<evidence type="ECO:0000313" key="1">
    <source>
        <dbReference type="EMBL" id="TFF66643.1"/>
    </source>
</evidence>
<comment type="caution">
    <text evidence="1">The sequence shown here is derived from an EMBL/GenBank/DDBJ whole genome shotgun (WGS) entry which is preliminary data.</text>
</comment>
<dbReference type="InterPro" id="IPR036412">
    <property type="entry name" value="HAD-like_sf"/>
</dbReference>
<accession>A0A4R9C1R8</accession>
<dbReference type="InterPro" id="IPR000150">
    <property type="entry name" value="Cof"/>
</dbReference>
<dbReference type="NCBIfam" id="TIGR00099">
    <property type="entry name" value="Cof-subfamily"/>
    <property type="match status" value="1"/>
</dbReference>
<evidence type="ECO:0000313" key="2">
    <source>
        <dbReference type="Proteomes" id="UP000297454"/>
    </source>
</evidence>
<name>A0A4R9C1R8_9FIRM</name>
<dbReference type="SUPFAM" id="SSF56784">
    <property type="entry name" value="HAD-like"/>
    <property type="match status" value="1"/>
</dbReference>
<dbReference type="GO" id="GO:0005829">
    <property type="term" value="C:cytosol"/>
    <property type="evidence" value="ECO:0007669"/>
    <property type="project" value="TreeGrafter"/>
</dbReference>
<dbReference type="InterPro" id="IPR006379">
    <property type="entry name" value="HAD-SF_hydro_IIB"/>
</dbReference>
<dbReference type="NCBIfam" id="TIGR01484">
    <property type="entry name" value="HAD-SF-IIB"/>
    <property type="match status" value="1"/>
</dbReference>
<dbReference type="Gene3D" id="3.40.50.1000">
    <property type="entry name" value="HAD superfamily/HAD-like"/>
    <property type="match status" value="1"/>
</dbReference>
<dbReference type="Gene3D" id="3.30.1240.10">
    <property type="match status" value="1"/>
</dbReference>
<dbReference type="Proteomes" id="UP000297454">
    <property type="component" value="Unassembled WGS sequence"/>
</dbReference>
<dbReference type="InterPro" id="IPR023214">
    <property type="entry name" value="HAD_sf"/>
</dbReference>
<dbReference type="PROSITE" id="PS01228">
    <property type="entry name" value="COF_1"/>
    <property type="match status" value="1"/>
</dbReference>
<dbReference type="PANTHER" id="PTHR10000">
    <property type="entry name" value="PHOSPHOSERINE PHOSPHATASE"/>
    <property type="match status" value="1"/>
</dbReference>
<reference evidence="1 2" key="1">
    <citation type="submission" date="2019-01" db="EMBL/GenBank/DDBJ databases">
        <title>Draft Genome Sequences of Helcococcus ovis Strains Isolated from the Uterus and Vagina of Dairy Cows with Metritis.</title>
        <authorList>
            <person name="Cunha F."/>
            <person name="Jeon S.J."/>
            <person name="Kutzer P."/>
            <person name="Galvao K.N."/>
        </authorList>
    </citation>
    <scope>NUCLEOTIDE SEQUENCE [LARGE SCALE GENOMIC DNA]</scope>
    <source>
        <strain evidence="1 2">KG-37</strain>
    </source>
</reference>
<dbReference type="SFLD" id="SFLDG01140">
    <property type="entry name" value="C2.B:_Phosphomannomutase_and_P"/>
    <property type="match status" value="1"/>
</dbReference>
<dbReference type="AlphaFoldDB" id="A0A4R9C1R8"/>
<dbReference type="PANTHER" id="PTHR10000:SF8">
    <property type="entry name" value="HAD SUPERFAMILY HYDROLASE-LIKE, TYPE 3"/>
    <property type="match status" value="1"/>
</dbReference>
<dbReference type="Pfam" id="PF08282">
    <property type="entry name" value="Hydrolase_3"/>
    <property type="match status" value="1"/>
</dbReference>
<organism evidence="1 2">
    <name type="scientific">Helcococcus ovis</name>
    <dbReference type="NCBI Taxonomy" id="72026"/>
    <lineage>
        <taxon>Bacteria</taxon>
        <taxon>Bacillati</taxon>
        <taxon>Bacillota</taxon>
        <taxon>Tissierellia</taxon>
        <taxon>Tissierellales</taxon>
        <taxon>Peptoniphilaceae</taxon>
        <taxon>Helcococcus</taxon>
    </lineage>
</organism>
<proteinExistence type="predicted"/>
<dbReference type="GO" id="GO:0016791">
    <property type="term" value="F:phosphatase activity"/>
    <property type="evidence" value="ECO:0007669"/>
    <property type="project" value="TreeGrafter"/>
</dbReference>
<gene>
    <name evidence="1" type="ORF">EQF91_03345</name>
</gene>